<feature type="region of interest" description="Disordered" evidence="1">
    <location>
        <begin position="279"/>
        <end position="327"/>
    </location>
</feature>
<dbReference type="EMBL" id="GL348716">
    <property type="protein sequence ID" value="EFH55740.1"/>
    <property type="molecule type" value="Genomic_DNA"/>
</dbReference>
<dbReference type="STRING" id="81972.D7LGY0"/>
<gene>
    <name evidence="2" type="ORF">ARALYDRAFT_321137</name>
</gene>
<name>D7LGY0_ARALL</name>
<feature type="compositionally biased region" description="Low complexity" evidence="1">
    <location>
        <begin position="290"/>
        <end position="300"/>
    </location>
</feature>
<feature type="compositionally biased region" description="Polar residues" evidence="1">
    <location>
        <begin position="377"/>
        <end position="393"/>
    </location>
</feature>
<feature type="region of interest" description="Disordered" evidence="1">
    <location>
        <begin position="19"/>
        <end position="79"/>
    </location>
</feature>
<feature type="region of interest" description="Disordered" evidence="1">
    <location>
        <begin position="157"/>
        <end position="196"/>
    </location>
</feature>
<dbReference type="eggNOG" id="ENOG502QS9P">
    <property type="taxonomic scope" value="Eukaryota"/>
</dbReference>
<dbReference type="HOGENOM" id="CLU_015953_0_0_1"/>
<reference evidence="3" key="1">
    <citation type="journal article" date="2011" name="Nat. Genet.">
        <title>The Arabidopsis lyrata genome sequence and the basis of rapid genome size change.</title>
        <authorList>
            <person name="Hu T.T."/>
            <person name="Pattyn P."/>
            <person name="Bakker E.G."/>
            <person name="Cao J."/>
            <person name="Cheng J.-F."/>
            <person name="Clark R.M."/>
            <person name="Fahlgren N."/>
            <person name="Fawcett J.A."/>
            <person name="Grimwood J."/>
            <person name="Gundlach H."/>
            <person name="Haberer G."/>
            <person name="Hollister J.D."/>
            <person name="Ossowski S."/>
            <person name="Ottilar R.P."/>
            <person name="Salamov A.A."/>
            <person name="Schneeberger K."/>
            <person name="Spannagl M."/>
            <person name="Wang X."/>
            <person name="Yang L."/>
            <person name="Nasrallah M.E."/>
            <person name="Bergelson J."/>
            <person name="Carrington J.C."/>
            <person name="Gaut B.S."/>
            <person name="Schmutz J."/>
            <person name="Mayer K.F.X."/>
            <person name="Van de Peer Y."/>
            <person name="Grigoriev I.V."/>
            <person name="Nordborg M."/>
            <person name="Weigel D."/>
            <person name="Guo Y.-L."/>
        </authorList>
    </citation>
    <scope>NUCLEOTIDE SEQUENCE [LARGE SCALE GENOMIC DNA]</scope>
    <source>
        <strain evidence="3">cv. MN47</strain>
    </source>
</reference>
<dbReference type="Pfam" id="PF05097">
    <property type="entry name" value="DUF688"/>
    <property type="match status" value="2"/>
</dbReference>
<keyword evidence="3" id="KW-1185">Reference proteome</keyword>
<feature type="compositionally biased region" description="Polar residues" evidence="1">
    <location>
        <begin position="162"/>
        <end position="175"/>
    </location>
</feature>
<feature type="region of interest" description="Disordered" evidence="1">
    <location>
        <begin position="377"/>
        <end position="413"/>
    </location>
</feature>
<sequence length="523" mass="58282">MAEKKLNFDAPLLSTRRMTKSAMSVRRNMPKQLTDESKTGESLSVSVLVDQVPESASVPLKSPLEGKHVEEHAGESEDDDVFSDALDTLSLKHSISGGVVVEAMKPSMPSEDPQFMLDRFLPAAKSMTVEQPSQYAWKRQPLPLMSETMRQIRDIVPAENRATPTRYESSFTPSYYQDIDDEESEEDSDDDEVSEYLSKRGCGMMSPQICFKNSLGMLSSAHGLKETPYSLRTSSHDQVKSSKVAQLKSRFQSVKKLALDYKQKLGSLAQSPVHPSVGKKFNFGSEQHESNLSSASRPSSPYRQTGCMSPYRSVGNSSPLHPAGFPGTRKEAEIMRANRLNKHIRNISKSQELLYPKSTKQACSTSSAMEKTLYVDTENSPKTSNDQGNSNVKNLPETISEEPEMEGKKPKAAHELKAVETLTISSGIKMVKADELEKNNSGCDLSPPPPKKPSESWLFSNLPSVSSKIPSRRYLFHPQKKNVEENSISITKWETIVKTSYTHRDHIRYSEELVARSSCQSKT</sequence>
<dbReference type="PANTHER" id="PTHR33671">
    <property type="entry name" value="N-METHYLTRANSFERASE, PUTATIVE (DUF688)-RELATED"/>
    <property type="match status" value="1"/>
</dbReference>
<dbReference type="KEGG" id="aly:9315548"/>
<dbReference type="Proteomes" id="UP000008694">
    <property type="component" value="Unassembled WGS sequence"/>
</dbReference>
<evidence type="ECO:0000256" key="1">
    <source>
        <dbReference type="SAM" id="MobiDB-lite"/>
    </source>
</evidence>
<dbReference type="OrthoDB" id="677721at2759"/>
<dbReference type="PANTHER" id="PTHR33671:SF7">
    <property type="entry name" value="DUF3741 DOMAIN-CONTAINING PROTEIN"/>
    <property type="match status" value="1"/>
</dbReference>
<dbReference type="AlphaFoldDB" id="D7LGY0"/>
<evidence type="ECO:0000313" key="3">
    <source>
        <dbReference type="Proteomes" id="UP000008694"/>
    </source>
</evidence>
<accession>D7LGY0</accession>
<feature type="compositionally biased region" description="Acidic residues" evidence="1">
    <location>
        <begin position="178"/>
        <end position="194"/>
    </location>
</feature>
<evidence type="ECO:0000313" key="2">
    <source>
        <dbReference type="EMBL" id="EFH55740.1"/>
    </source>
</evidence>
<organism evidence="3">
    <name type="scientific">Arabidopsis lyrata subsp. lyrata</name>
    <name type="common">Lyre-leaved rock-cress</name>
    <dbReference type="NCBI Taxonomy" id="81972"/>
    <lineage>
        <taxon>Eukaryota</taxon>
        <taxon>Viridiplantae</taxon>
        <taxon>Streptophyta</taxon>
        <taxon>Embryophyta</taxon>
        <taxon>Tracheophyta</taxon>
        <taxon>Spermatophyta</taxon>
        <taxon>Magnoliopsida</taxon>
        <taxon>eudicotyledons</taxon>
        <taxon>Gunneridae</taxon>
        <taxon>Pentapetalae</taxon>
        <taxon>rosids</taxon>
        <taxon>malvids</taxon>
        <taxon>Brassicales</taxon>
        <taxon>Brassicaceae</taxon>
        <taxon>Camelineae</taxon>
        <taxon>Arabidopsis</taxon>
    </lineage>
</organism>
<protein>
    <submittedName>
        <fullName evidence="2">Uncharacterized protein</fullName>
    </submittedName>
</protein>
<proteinExistence type="predicted"/>
<feature type="compositionally biased region" description="Basic and acidic residues" evidence="1">
    <location>
        <begin position="64"/>
        <end position="75"/>
    </location>
</feature>
<dbReference type="InterPro" id="IPR007789">
    <property type="entry name" value="DUF688"/>
</dbReference>
<dbReference type="Gramene" id="fgenesh1_pm.C_scaffold_4001194">
    <property type="protein sequence ID" value="fgenesh1_pm.C_scaffold_4001194"/>
    <property type="gene ID" value="fgenesh1_pm.C_scaffold_4001194"/>
</dbReference>